<comment type="similarity">
    <text evidence="1 4">Belongs to the 5-formyltetrahydrofolate cyclo-ligase family.</text>
</comment>
<dbReference type="EMBL" id="CP139960">
    <property type="protein sequence ID" value="WQD39424.1"/>
    <property type="molecule type" value="Genomic_DNA"/>
</dbReference>
<dbReference type="InterPro" id="IPR024185">
    <property type="entry name" value="FTHF_cligase-like_sf"/>
</dbReference>
<dbReference type="Pfam" id="PF01812">
    <property type="entry name" value="5-FTHF_cyc-lig"/>
    <property type="match status" value="1"/>
</dbReference>
<organism evidence="5 6">
    <name type="scientific">Niabella yanshanensis</name>
    <dbReference type="NCBI Taxonomy" id="577386"/>
    <lineage>
        <taxon>Bacteria</taxon>
        <taxon>Pseudomonadati</taxon>
        <taxon>Bacteroidota</taxon>
        <taxon>Chitinophagia</taxon>
        <taxon>Chitinophagales</taxon>
        <taxon>Chitinophagaceae</taxon>
        <taxon>Niabella</taxon>
    </lineage>
</organism>
<dbReference type="PANTHER" id="PTHR23407:SF1">
    <property type="entry name" value="5-FORMYLTETRAHYDROFOLATE CYCLO-LIGASE"/>
    <property type="match status" value="1"/>
</dbReference>
<accession>A0ABZ0W9S6</accession>
<dbReference type="NCBIfam" id="TIGR02727">
    <property type="entry name" value="MTHFS_bact"/>
    <property type="match status" value="1"/>
</dbReference>
<keyword evidence="6" id="KW-1185">Reference proteome</keyword>
<comment type="cofactor">
    <cofactor evidence="4">
        <name>Mg(2+)</name>
        <dbReference type="ChEBI" id="CHEBI:18420"/>
    </cofactor>
</comment>
<sequence length="189" mass="21778">MLKSEARKVFSAKRKTTTAQQRLKWDDLILIQFQSLSLPDIDMLFTYAAMEMEVNTDPIVDYLHFRNPAIQVAYPVCEFDKYTMQAVLATPDTPFIKNQYGTPEPETAGASIIPPEAIDLVILPLLCFDKLGYRVGYGKGFYDKFLEQISDEVLKVGLSYYEPIDKIQDLNEFDVPLDYCITPERMYEF</sequence>
<keyword evidence="5" id="KW-0436">Ligase</keyword>
<evidence type="ECO:0000256" key="2">
    <source>
        <dbReference type="ARBA" id="ARBA00022741"/>
    </source>
</evidence>
<dbReference type="InterPro" id="IPR002698">
    <property type="entry name" value="FTHF_cligase"/>
</dbReference>
<evidence type="ECO:0000256" key="4">
    <source>
        <dbReference type="RuleBase" id="RU361279"/>
    </source>
</evidence>
<dbReference type="Proteomes" id="UP001325680">
    <property type="component" value="Chromosome"/>
</dbReference>
<keyword evidence="3 4" id="KW-0067">ATP-binding</keyword>
<proteinExistence type="inferred from homology"/>
<keyword evidence="2 4" id="KW-0547">Nucleotide-binding</keyword>
<dbReference type="PANTHER" id="PTHR23407">
    <property type="entry name" value="ATPASE INHIBITOR/5-FORMYLTETRAHYDROFOLATE CYCLO-LIGASE"/>
    <property type="match status" value="1"/>
</dbReference>
<evidence type="ECO:0000256" key="3">
    <source>
        <dbReference type="ARBA" id="ARBA00022840"/>
    </source>
</evidence>
<keyword evidence="4" id="KW-0460">Magnesium</keyword>
<evidence type="ECO:0000313" key="5">
    <source>
        <dbReference type="EMBL" id="WQD39424.1"/>
    </source>
</evidence>
<gene>
    <name evidence="5" type="ORF">U0035_04600</name>
</gene>
<comment type="catalytic activity">
    <reaction evidence="4">
        <text>(6S)-5-formyl-5,6,7,8-tetrahydrofolate + ATP = (6R)-5,10-methenyltetrahydrofolate + ADP + phosphate</text>
        <dbReference type="Rhea" id="RHEA:10488"/>
        <dbReference type="ChEBI" id="CHEBI:30616"/>
        <dbReference type="ChEBI" id="CHEBI:43474"/>
        <dbReference type="ChEBI" id="CHEBI:57455"/>
        <dbReference type="ChEBI" id="CHEBI:57457"/>
        <dbReference type="ChEBI" id="CHEBI:456216"/>
        <dbReference type="EC" id="6.3.3.2"/>
    </reaction>
</comment>
<reference evidence="5 6" key="1">
    <citation type="submission" date="2023-12" db="EMBL/GenBank/DDBJ databases">
        <title>Genome sequencing and assembly of bacterial species from a model synthetic community.</title>
        <authorList>
            <person name="Hogle S.L."/>
        </authorList>
    </citation>
    <scope>NUCLEOTIDE SEQUENCE [LARGE SCALE GENOMIC DNA]</scope>
    <source>
        <strain evidence="5 6">HAMBI_3031</strain>
    </source>
</reference>
<dbReference type="GO" id="GO:0030272">
    <property type="term" value="F:5-formyltetrahydrofolate cyclo-ligase activity"/>
    <property type="evidence" value="ECO:0007669"/>
    <property type="project" value="UniProtKB-EC"/>
</dbReference>
<keyword evidence="4" id="KW-0479">Metal-binding</keyword>
<evidence type="ECO:0000313" key="6">
    <source>
        <dbReference type="Proteomes" id="UP001325680"/>
    </source>
</evidence>
<dbReference type="InterPro" id="IPR037171">
    <property type="entry name" value="NagB/RpiA_transferase-like"/>
</dbReference>
<dbReference type="SUPFAM" id="SSF100950">
    <property type="entry name" value="NagB/RpiA/CoA transferase-like"/>
    <property type="match status" value="1"/>
</dbReference>
<dbReference type="RefSeq" id="WP_114788872.1">
    <property type="nucleotide sequence ID" value="NZ_CP139960.1"/>
</dbReference>
<evidence type="ECO:0000256" key="1">
    <source>
        <dbReference type="ARBA" id="ARBA00010638"/>
    </source>
</evidence>
<name>A0ABZ0W9S6_9BACT</name>
<dbReference type="PIRSF" id="PIRSF006806">
    <property type="entry name" value="FTHF_cligase"/>
    <property type="match status" value="1"/>
</dbReference>
<dbReference type="EC" id="6.3.3.2" evidence="4"/>
<protein>
    <recommendedName>
        <fullName evidence="4">5-formyltetrahydrofolate cyclo-ligase</fullName>
        <ecNumber evidence="4">6.3.3.2</ecNumber>
    </recommendedName>
</protein>
<dbReference type="Gene3D" id="3.40.50.10420">
    <property type="entry name" value="NagB/RpiA/CoA transferase-like"/>
    <property type="match status" value="1"/>
</dbReference>